<dbReference type="InterPro" id="IPR019546">
    <property type="entry name" value="TAT_signal_bac_arc"/>
</dbReference>
<dbReference type="AlphaFoldDB" id="A0A2K9D5B3"/>
<dbReference type="Pfam" id="PF07732">
    <property type="entry name" value="Cu-oxidase_3"/>
    <property type="match status" value="1"/>
</dbReference>
<keyword evidence="2" id="KW-0560">Oxidoreductase</keyword>
<keyword evidence="3" id="KW-0186">Copper</keyword>
<evidence type="ECO:0000256" key="3">
    <source>
        <dbReference type="ARBA" id="ARBA00023008"/>
    </source>
</evidence>
<evidence type="ECO:0000259" key="5">
    <source>
        <dbReference type="Pfam" id="PF00394"/>
    </source>
</evidence>
<evidence type="ECO:0000313" key="8">
    <source>
        <dbReference type="EMBL" id="AUG28052.1"/>
    </source>
</evidence>
<accession>A0A2K9D5B3</accession>
<gene>
    <name evidence="8" type="ORF">CXR34_00305</name>
</gene>
<dbReference type="CDD" id="cd13861">
    <property type="entry name" value="CuRO_1_CumA_like"/>
    <property type="match status" value="1"/>
</dbReference>
<dbReference type="InterPro" id="IPR045087">
    <property type="entry name" value="Cu-oxidase_fam"/>
</dbReference>
<sequence>MTAPAPRRSPHLTRRRFLALGATAAAVGALAACTPTPAWVSPTGAAVDRTERGRGGTGRVVTATLTAAAATLDLAGTPASTFSYGSIPGPVLRVQAGDTLQATLRNTLPVDTSVHWHGLALRNDMDGVPPLTQTATRPGESFQYEFIAPDPGTHWFHPHVGAQLDTGLYGVLIVEDPNEPLRYDDEWVIVLDDWLDGVTATPDAVLEQLREGMGDMGGHGDMFMRMGNMLMGADSDLLGGDAGDVYYPHYLINGKPAADPAQFTGTPGTRVRIRLINAGGDTAFRVAIGGHRLTVTHTDGFPVDPVAADSVLVGMGERYDVIVTLGDGAFPLVAEAEGKRERGFAIIRTGSGQAPTPDADIAELGEGRVVAVASMLFAAPEVTLDRRDVDRTLDLTLTGSMANYDWGFNGTQFDMHNPLRGAHALVAGERVRLRVTNDTDMWHPFHLHGHTYQHAGGGPRKDTSIVLPNQTLDLEFDADNPGQWMTHCHNIYHGEAGMMTVLAYRP</sequence>
<dbReference type="InterPro" id="IPR006311">
    <property type="entry name" value="TAT_signal"/>
</dbReference>
<dbReference type="InterPro" id="IPR001117">
    <property type="entry name" value="Cu-oxidase_2nd"/>
</dbReference>
<dbReference type="Pfam" id="PF07731">
    <property type="entry name" value="Cu-oxidase_2"/>
    <property type="match status" value="1"/>
</dbReference>
<dbReference type="PROSITE" id="PS51257">
    <property type="entry name" value="PROKAR_LIPOPROTEIN"/>
    <property type="match status" value="1"/>
</dbReference>
<feature type="signal peptide" evidence="4">
    <location>
        <begin position="1"/>
        <end position="31"/>
    </location>
</feature>
<dbReference type="SMR" id="A0A2K9D5B3"/>
<organism evidence="8 9">
    <name type="scientific">Microbacterium hominis</name>
    <dbReference type="NCBI Taxonomy" id="162426"/>
    <lineage>
        <taxon>Bacteria</taxon>
        <taxon>Bacillati</taxon>
        <taxon>Actinomycetota</taxon>
        <taxon>Actinomycetes</taxon>
        <taxon>Micrococcales</taxon>
        <taxon>Microbacteriaceae</taxon>
        <taxon>Microbacterium</taxon>
    </lineage>
</organism>
<dbReference type="CDD" id="cd13870">
    <property type="entry name" value="CuRO_2_CopA_like_1"/>
    <property type="match status" value="1"/>
</dbReference>
<dbReference type="InterPro" id="IPR008972">
    <property type="entry name" value="Cupredoxin"/>
</dbReference>
<evidence type="ECO:0000259" key="6">
    <source>
        <dbReference type="Pfam" id="PF07731"/>
    </source>
</evidence>
<dbReference type="Pfam" id="PF00394">
    <property type="entry name" value="Cu-oxidase"/>
    <property type="match status" value="1"/>
</dbReference>
<dbReference type="RefSeq" id="WP_101305190.1">
    <property type="nucleotide sequence ID" value="NZ_CP025299.1"/>
</dbReference>
<dbReference type="GO" id="GO:0005507">
    <property type="term" value="F:copper ion binding"/>
    <property type="evidence" value="ECO:0007669"/>
    <property type="project" value="InterPro"/>
</dbReference>
<dbReference type="InterPro" id="IPR002355">
    <property type="entry name" value="Cu_oxidase_Cu_BS"/>
</dbReference>
<evidence type="ECO:0000313" key="9">
    <source>
        <dbReference type="Proteomes" id="UP000233276"/>
    </source>
</evidence>
<protein>
    <submittedName>
        <fullName evidence="8">Copper oxidase</fullName>
    </submittedName>
</protein>
<reference evidence="8 9" key="1">
    <citation type="submission" date="2017-12" db="EMBL/GenBank/DDBJ databases">
        <title>Isolation and characterization of estrogens degradatiion strain Microbacterium hominis SJTG1.</title>
        <authorList>
            <person name="Xiong W."/>
            <person name="Yin C."/>
            <person name="Zheng D."/>
            <person name="Liang R."/>
        </authorList>
    </citation>
    <scope>NUCLEOTIDE SEQUENCE [LARGE SCALE GENOMIC DNA]</scope>
    <source>
        <strain evidence="8 9">SJTG1</strain>
    </source>
</reference>
<dbReference type="Proteomes" id="UP000233276">
    <property type="component" value="Chromosome"/>
</dbReference>
<evidence type="ECO:0000256" key="4">
    <source>
        <dbReference type="SAM" id="SignalP"/>
    </source>
</evidence>
<evidence type="ECO:0000256" key="1">
    <source>
        <dbReference type="ARBA" id="ARBA00022723"/>
    </source>
</evidence>
<dbReference type="GO" id="GO:0016491">
    <property type="term" value="F:oxidoreductase activity"/>
    <property type="evidence" value="ECO:0007669"/>
    <property type="project" value="UniProtKB-KW"/>
</dbReference>
<evidence type="ECO:0000256" key="2">
    <source>
        <dbReference type="ARBA" id="ARBA00023002"/>
    </source>
</evidence>
<feature type="domain" description="Plastocyanin-like" evidence="5">
    <location>
        <begin position="249"/>
        <end position="339"/>
    </location>
</feature>
<keyword evidence="1" id="KW-0479">Metal-binding</keyword>
<dbReference type="CDD" id="cd13896">
    <property type="entry name" value="CuRO_3_CopA"/>
    <property type="match status" value="1"/>
</dbReference>
<feature type="domain" description="Plastocyanin-like" evidence="6">
    <location>
        <begin position="391"/>
        <end position="505"/>
    </location>
</feature>
<dbReference type="SUPFAM" id="SSF49503">
    <property type="entry name" value="Cupredoxins"/>
    <property type="match status" value="3"/>
</dbReference>
<evidence type="ECO:0000259" key="7">
    <source>
        <dbReference type="Pfam" id="PF07732"/>
    </source>
</evidence>
<feature type="chain" id="PRO_5014726805" evidence="4">
    <location>
        <begin position="32"/>
        <end position="506"/>
    </location>
</feature>
<name>A0A2K9D5B3_9MICO</name>
<dbReference type="NCBIfam" id="TIGR01409">
    <property type="entry name" value="TAT_signal_seq"/>
    <property type="match status" value="1"/>
</dbReference>
<dbReference type="InterPro" id="IPR011706">
    <property type="entry name" value="Cu-oxidase_C"/>
</dbReference>
<dbReference type="PROSITE" id="PS51318">
    <property type="entry name" value="TAT"/>
    <property type="match status" value="1"/>
</dbReference>
<dbReference type="KEGG" id="mhos:CXR34_00305"/>
<keyword evidence="4" id="KW-0732">Signal</keyword>
<proteinExistence type="predicted"/>
<dbReference type="PANTHER" id="PTHR11709">
    <property type="entry name" value="MULTI-COPPER OXIDASE"/>
    <property type="match status" value="1"/>
</dbReference>
<feature type="domain" description="Plastocyanin-like" evidence="7">
    <location>
        <begin position="85"/>
        <end position="178"/>
    </location>
</feature>
<dbReference type="InterPro" id="IPR034279">
    <property type="entry name" value="CuRO_3_CopA"/>
</dbReference>
<dbReference type="InterPro" id="IPR011707">
    <property type="entry name" value="Cu-oxidase-like_N"/>
</dbReference>
<dbReference type="PANTHER" id="PTHR11709:SF394">
    <property type="entry name" value="FI03373P-RELATED"/>
    <property type="match status" value="1"/>
</dbReference>
<dbReference type="PROSITE" id="PS00080">
    <property type="entry name" value="MULTICOPPER_OXIDASE2"/>
    <property type="match status" value="1"/>
</dbReference>
<dbReference type="EMBL" id="CP025299">
    <property type="protein sequence ID" value="AUG28052.1"/>
    <property type="molecule type" value="Genomic_DNA"/>
</dbReference>
<dbReference type="Gene3D" id="2.60.40.420">
    <property type="entry name" value="Cupredoxins - blue copper proteins"/>
    <property type="match status" value="3"/>
</dbReference>